<evidence type="ECO:0000313" key="1">
    <source>
        <dbReference type="Proteomes" id="UP000887579"/>
    </source>
</evidence>
<dbReference type="WBParaSite" id="ES5_v2.g8272.t1">
    <property type="protein sequence ID" value="ES5_v2.g8272.t1"/>
    <property type="gene ID" value="ES5_v2.g8272"/>
</dbReference>
<name>A0AC34GU26_9BILA</name>
<sequence length="542" mass="60412">MSVTSRFCFASIFIIFSFLALSSLAQFKEGIGYIGPACAVVEGNLYIHGLLMRPLNSSEISQFETYQDELEKLKKASPSSEPASHPVIPPFCNDMSDSTEIILKGCIVRDNRVFIKGKLVRPLNSLERDTITKLLVARSPAYTPHTLLFERKKRETKNEINSNSENASDSEGEAKTEEDTTTTKKPEVAINDVQNDVANFLENVLKVNSTVAKRFLPVAKMSPLLNELSEGAVNAAATSKENNEPHLREIRTAAAADSIIPFNNFDNINNNNNYFGINNQQPAFVFAGAQQQQQFVPEQPFQHQLPQLHPLPNFEQPPFVVSESEYQQQQQPQHFPSFHSYPSQSSSSNFENAPAMINNEPLTSAFLINGNGQPIEVRGNIRPGDRIMMNGQSYVAVTMNQINPSQLGSMGNIFGNSQPQIQQPFNTNYGSFVGGQTSQTMPQTQFWQPNNFNPFQSSQPIISTSFGQQSQSQQQNYASQPRIRYHPGKGSNNNENDNENVPSTNMPSLTQADLNAGMNIINQMPHQICTAHIVNPFWFLEK</sequence>
<proteinExistence type="predicted"/>
<reference evidence="2" key="1">
    <citation type="submission" date="2022-11" db="UniProtKB">
        <authorList>
            <consortium name="WormBaseParasite"/>
        </authorList>
    </citation>
    <scope>IDENTIFICATION</scope>
</reference>
<evidence type="ECO:0000313" key="2">
    <source>
        <dbReference type="WBParaSite" id="ES5_v2.g8272.t1"/>
    </source>
</evidence>
<organism evidence="1 2">
    <name type="scientific">Panagrolaimus sp. ES5</name>
    <dbReference type="NCBI Taxonomy" id="591445"/>
    <lineage>
        <taxon>Eukaryota</taxon>
        <taxon>Metazoa</taxon>
        <taxon>Ecdysozoa</taxon>
        <taxon>Nematoda</taxon>
        <taxon>Chromadorea</taxon>
        <taxon>Rhabditida</taxon>
        <taxon>Tylenchina</taxon>
        <taxon>Panagrolaimomorpha</taxon>
        <taxon>Panagrolaimoidea</taxon>
        <taxon>Panagrolaimidae</taxon>
        <taxon>Panagrolaimus</taxon>
    </lineage>
</organism>
<accession>A0AC34GU26</accession>
<dbReference type="Proteomes" id="UP000887579">
    <property type="component" value="Unplaced"/>
</dbReference>
<protein>
    <submittedName>
        <fullName evidence="2">Pepsin inhibitor-3-like repeated domain-containing protein</fullName>
    </submittedName>
</protein>